<dbReference type="SMART" id="SM00044">
    <property type="entry name" value="CYCc"/>
    <property type="match status" value="1"/>
</dbReference>
<proteinExistence type="predicted"/>
<dbReference type="GO" id="GO:0004016">
    <property type="term" value="F:adenylate cyclase activity"/>
    <property type="evidence" value="ECO:0007669"/>
    <property type="project" value="UniProtKB-ARBA"/>
</dbReference>
<feature type="domain" description="Guanylate cyclase" evidence="1">
    <location>
        <begin position="62"/>
        <end position="197"/>
    </location>
</feature>
<accession>A0A1I5I9K3</accession>
<gene>
    <name evidence="2" type="ORF">SAMN05660359_04456</name>
</gene>
<keyword evidence="3" id="KW-1185">Reference proteome</keyword>
<organism evidence="2 3">
    <name type="scientific">Geodermatophilus obscurus</name>
    <dbReference type="NCBI Taxonomy" id="1861"/>
    <lineage>
        <taxon>Bacteria</taxon>
        <taxon>Bacillati</taxon>
        <taxon>Actinomycetota</taxon>
        <taxon>Actinomycetes</taxon>
        <taxon>Geodermatophilales</taxon>
        <taxon>Geodermatophilaceae</taxon>
        <taxon>Geodermatophilus</taxon>
    </lineage>
</organism>
<reference evidence="3" key="1">
    <citation type="submission" date="2016-10" db="EMBL/GenBank/DDBJ databases">
        <authorList>
            <person name="Varghese N."/>
            <person name="Submissions S."/>
        </authorList>
    </citation>
    <scope>NUCLEOTIDE SEQUENCE [LARGE SCALE GENOMIC DNA]</scope>
    <source>
        <strain evidence="3">DSM 43161</strain>
    </source>
</reference>
<dbReference type="Pfam" id="PF00211">
    <property type="entry name" value="Guanylate_cyc"/>
    <property type="match status" value="1"/>
</dbReference>
<evidence type="ECO:0000313" key="2">
    <source>
        <dbReference type="EMBL" id="SFO57284.1"/>
    </source>
</evidence>
<dbReference type="PROSITE" id="PS50125">
    <property type="entry name" value="GUANYLATE_CYCLASE_2"/>
    <property type="match status" value="1"/>
</dbReference>
<dbReference type="RefSeq" id="WP_075015685.1">
    <property type="nucleotide sequence ID" value="NZ_FOWE01000012.1"/>
</dbReference>
<evidence type="ECO:0000313" key="3">
    <source>
        <dbReference type="Proteomes" id="UP000183642"/>
    </source>
</evidence>
<protein>
    <submittedName>
        <fullName evidence="2">Adenylate cyclase, class 3</fullName>
    </submittedName>
</protein>
<dbReference type="Proteomes" id="UP000183642">
    <property type="component" value="Unassembled WGS sequence"/>
</dbReference>
<sequence length="272" mass="29233">MPVDRTAFARGVLDAYERKDILLGRGLRASAAAETAGSMSRPTGHPAFADLGLNERDHCDAAVAFIDLRRFTARTFWDEPDDVARLALAVLTQVVEVIGDHGGHILGLRGDGVFACFGGPDSQVPAVDVAAAVAACAFSLDATENALNNLLRLSGIEPVQLRAGADYGRLDFVRTGTEDANEVNVLGFAPNFASKCEKTALSWEVVVGQGLADLVGNKDLLVQHASSPKRYERAGQVKTYSFYDFRWRNLLPHLQGLRADLAGAPSSRVRVL</sequence>
<dbReference type="EMBL" id="FOWE01000012">
    <property type="protein sequence ID" value="SFO57284.1"/>
    <property type="molecule type" value="Genomic_DNA"/>
</dbReference>
<evidence type="ECO:0000259" key="1">
    <source>
        <dbReference type="PROSITE" id="PS50125"/>
    </source>
</evidence>
<dbReference type="InterPro" id="IPR001054">
    <property type="entry name" value="A/G_cyclase"/>
</dbReference>
<dbReference type="GO" id="GO:0009190">
    <property type="term" value="P:cyclic nucleotide biosynthetic process"/>
    <property type="evidence" value="ECO:0007669"/>
    <property type="project" value="InterPro"/>
</dbReference>
<dbReference type="Gene3D" id="3.30.70.1230">
    <property type="entry name" value="Nucleotide cyclase"/>
    <property type="match status" value="1"/>
</dbReference>
<dbReference type="InterPro" id="IPR029787">
    <property type="entry name" value="Nucleotide_cyclase"/>
</dbReference>
<name>A0A1I5I9K3_9ACTN</name>
<dbReference type="GO" id="GO:0035556">
    <property type="term" value="P:intracellular signal transduction"/>
    <property type="evidence" value="ECO:0007669"/>
    <property type="project" value="InterPro"/>
</dbReference>
<dbReference type="AlphaFoldDB" id="A0A1I5I9K3"/>
<dbReference type="SUPFAM" id="SSF55073">
    <property type="entry name" value="Nucleotide cyclase"/>
    <property type="match status" value="1"/>
</dbReference>